<keyword evidence="6" id="KW-1185">Reference proteome</keyword>
<dbReference type="PRINTS" id="PR00344">
    <property type="entry name" value="BCTRLSENSOR"/>
</dbReference>
<keyword evidence="5" id="KW-0418">Kinase</keyword>
<dbReference type="InterPro" id="IPR029016">
    <property type="entry name" value="GAF-like_dom_sf"/>
</dbReference>
<dbReference type="Proteomes" id="UP001413721">
    <property type="component" value="Unassembled WGS sequence"/>
</dbReference>
<gene>
    <name evidence="5" type="ORF">WG926_15270</name>
</gene>
<dbReference type="EC" id="2.7.13.3" evidence="2"/>
<organism evidence="5 6">
    <name type="scientific">Tistrella arctica</name>
    <dbReference type="NCBI Taxonomy" id="3133430"/>
    <lineage>
        <taxon>Bacteria</taxon>
        <taxon>Pseudomonadati</taxon>
        <taxon>Pseudomonadota</taxon>
        <taxon>Alphaproteobacteria</taxon>
        <taxon>Geminicoccales</taxon>
        <taxon>Geminicoccaceae</taxon>
        <taxon>Tistrella</taxon>
    </lineage>
</organism>
<evidence type="ECO:0000256" key="2">
    <source>
        <dbReference type="ARBA" id="ARBA00012438"/>
    </source>
</evidence>
<dbReference type="SMART" id="SM00387">
    <property type="entry name" value="HATPase_c"/>
    <property type="match status" value="1"/>
</dbReference>
<dbReference type="InterPro" id="IPR003018">
    <property type="entry name" value="GAF"/>
</dbReference>
<feature type="domain" description="Histidine kinase" evidence="4">
    <location>
        <begin position="192"/>
        <end position="425"/>
    </location>
</feature>
<evidence type="ECO:0000313" key="5">
    <source>
        <dbReference type="EMBL" id="MEN2989676.1"/>
    </source>
</evidence>
<comment type="catalytic activity">
    <reaction evidence="1">
        <text>ATP + protein L-histidine = ADP + protein N-phospho-L-histidine.</text>
        <dbReference type="EC" id="2.7.13.3"/>
    </reaction>
</comment>
<sequence length="436" mass="46282">MAIMATDLKDEAARLSALHRLDILDTPADKTLDRITAMAARLFNAPVAIISLVDRDRIWFKSRHGLDFNQMDRDIGLCTSAILQDGPWVLNDVTGEPLLCDNPLVTGPFGLRFYAGHPLVTRCGYKLGMLCVIDHEPRAVTADQMATLADLAAIVMDHIELRLAACNAERDRAAAREAAELADRARSGFLSIMSHELRTPLNAVMGFSEIIRDGRLGAVAPSIYGSYAGHVHDSAAHLLRLIDDVLDLARIDAGAWKLAPAAVDLTDLLDTVLDGMNDEASRRAVQIVRQRLGAATTGTPPAVVVRVDRDATTHAMLTLVSSALRHSPAGGRIEVAADILPRIGLARVTITDHGPGLPCDIIHHLDDPFAGRGTDVYACGDGGSLSTSLGLAITARLIAAQGGSLTACNPDTGGASLSITLPLCAEAATDAMHQAM</sequence>
<dbReference type="InterPro" id="IPR003594">
    <property type="entry name" value="HATPase_dom"/>
</dbReference>
<dbReference type="InterPro" id="IPR004358">
    <property type="entry name" value="Sig_transdc_His_kin-like_C"/>
</dbReference>
<dbReference type="Pfam" id="PF02518">
    <property type="entry name" value="HATPase_c"/>
    <property type="match status" value="1"/>
</dbReference>
<name>A0ABU9YLY3_9PROT</name>
<dbReference type="GO" id="GO:0016301">
    <property type="term" value="F:kinase activity"/>
    <property type="evidence" value="ECO:0007669"/>
    <property type="project" value="UniProtKB-KW"/>
</dbReference>
<dbReference type="CDD" id="cd00082">
    <property type="entry name" value="HisKA"/>
    <property type="match status" value="1"/>
</dbReference>
<dbReference type="Gene3D" id="3.30.565.10">
    <property type="entry name" value="Histidine kinase-like ATPase, C-terminal domain"/>
    <property type="match status" value="1"/>
</dbReference>
<evidence type="ECO:0000256" key="1">
    <source>
        <dbReference type="ARBA" id="ARBA00000085"/>
    </source>
</evidence>
<evidence type="ECO:0000256" key="3">
    <source>
        <dbReference type="ARBA" id="ARBA00022553"/>
    </source>
</evidence>
<keyword evidence="5" id="KW-0808">Transferase</keyword>
<dbReference type="SUPFAM" id="SSF55781">
    <property type="entry name" value="GAF domain-like"/>
    <property type="match status" value="1"/>
</dbReference>
<dbReference type="InterPro" id="IPR036097">
    <property type="entry name" value="HisK_dim/P_sf"/>
</dbReference>
<dbReference type="PANTHER" id="PTHR43102">
    <property type="entry name" value="SLR1143 PROTEIN"/>
    <property type="match status" value="1"/>
</dbReference>
<dbReference type="RefSeq" id="WP_345937683.1">
    <property type="nucleotide sequence ID" value="NZ_JBBKTW010000005.1"/>
</dbReference>
<dbReference type="SMART" id="SM00065">
    <property type="entry name" value="GAF"/>
    <property type="match status" value="1"/>
</dbReference>
<evidence type="ECO:0000313" key="6">
    <source>
        <dbReference type="Proteomes" id="UP001413721"/>
    </source>
</evidence>
<dbReference type="Pfam" id="PF00512">
    <property type="entry name" value="HisKA"/>
    <property type="match status" value="1"/>
</dbReference>
<dbReference type="SMART" id="SM00388">
    <property type="entry name" value="HisKA"/>
    <property type="match status" value="1"/>
</dbReference>
<accession>A0ABU9YLY3</accession>
<dbReference type="InterPro" id="IPR003661">
    <property type="entry name" value="HisK_dim/P_dom"/>
</dbReference>
<dbReference type="PROSITE" id="PS50109">
    <property type="entry name" value="HIS_KIN"/>
    <property type="match status" value="1"/>
</dbReference>
<dbReference type="Gene3D" id="3.30.450.40">
    <property type="match status" value="1"/>
</dbReference>
<dbReference type="PANTHER" id="PTHR43102:SF2">
    <property type="entry name" value="GAF DOMAIN-CONTAINING PROTEIN"/>
    <property type="match status" value="1"/>
</dbReference>
<dbReference type="SUPFAM" id="SSF47384">
    <property type="entry name" value="Homodimeric domain of signal transducing histidine kinase"/>
    <property type="match status" value="1"/>
</dbReference>
<dbReference type="Gene3D" id="1.10.287.130">
    <property type="match status" value="1"/>
</dbReference>
<evidence type="ECO:0000259" key="4">
    <source>
        <dbReference type="PROSITE" id="PS50109"/>
    </source>
</evidence>
<proteinExistence type="predicted"/>
<dbReference type="Pfam" id="PF01590">
    <property type="entry name" value="GAF"/>
    <property type="match status" value="1"/>
</dbReference>
<comment type="caution">
    <text evidence="5">The sequence shown here is derived from an EMBL/GenBank/DDBJ whole genome shotgun (WGS) entry which is preliminary data.</text>
</comment>
<dbReference type="EMBL" id="JBBKTW010000005">
    <property type="protein sequence ID" value="MEN2989676.1"/>
    <property type="molecule type" value="Genomic_DNA"/>
</dbReference>
<dbReference type="InterPro" id="IPR036890">
    <property type="entry name" value="HATPase_C_sf"/>
</dbReference>
<protein>
    <recommendedName>
        <fullName evidence="2">histidine kinase</fullName>
        <ecNumber evidence="2">2.7.13.3</ecNumber>
    </recommendedName>
</protein>
<dbReference type="InterPro" id="IPR005467">
    <property type="entry name" value="His_kinase_dom"/>
</dbReference>
<dbReference type="SUPFAM" id="SSF55874">
    <property type="entry name" value="ATPase domain of HSP90 chaperone/DNA topoisomerase II/histidine kinase"/>
    <property type="match status" value="1"/>
</dbReference>
<reference evidence="5 6" key="1">
    <citation type="submission" date="2024-03" db="EMBL/GenBank/DDBJ databases">
        <title>High-quality draft genome sequencing of Tistrella sp. BH-R2-4.</title>
        <authorList>
            <person name="Dong C."/>
        </authorList>
    </citation>
    <scope>NUCLEOTIDE SEQUENCE [LARGE SCALE GENOMIC DNA]</scope>
    <source>
        <strain evidence="5 6">BH-R2-4</strain>
    </source>
</reference>
<keyword evidence="3" id="KW-0597">Phosphoprotein</keyword>